<protein>
    <submittedName>
        <fullName evidence="6">ABC transporter ATP-binding protein</fullName>
    </submittedName>
</protein>
<evidence type="ECO:0000256" key="1">
    <source>
        <dbReference type="ARBA" id="ARBA00005417"/>
    </source>
</evidence>
<dbReference type="Proteomes" id="UP000712713">
    <property type="component" value="Unassembled WGS sequence"/>
</dbReference>
<keyword evidence="3" id="KW-0547">Nucleotide-binding</keyword>
<sequence length="295" mass="32747">MTSPIVTSTLTKHYGSFPALVDLDLDVHAGEVFGFLGPNGAGKSTAIRVLMGELNPTSGSATVLGAPPREVEHRRRLGYLPADLALWPGMTGRDTLKFFASLRGGVEWGFVDELAERLDAVLDKRVGELSTGNRQKVGLIAAFMHKPDLLILDEPNSGLDPLVQHEFWKMMREVADDGRTVFLSSHTLSEVERVADRVGIIRKGHLITVEAVAGLRRKRMRRIEIDFDGILQREDLDGVAGVRDVDLHPDRLLLDFDGDMEDLLGAVSPRVRIRDLHTQEADLEDIFLAYYKDES</sequence>
<dbReference type="EMBL" id="DYZF01000115">
    <property type="protein sequence ID" value="HJE51254.1"/>
    <property type="molecule type" value="Genomic_DNA"/>
</dbReference>
<proteinExistence type="inferred from homology"/>
<organism evidence="6 7">
    <name type="scientific">Tessaracoccus flavescens</name>
    <dbReference type="NCBI Taxonomy" id="399497"/>
    <lineage>
        <taxon>Bacteria</taxon>
        <taxon>Bacillati</taxon>
        <taxon>Actinomycetota</taxon>
        <taxon>Actinomycetes</taxon>
        <taxon>Propionibacteriales</taxon>
        <taxon>Propionibacteriaceae</taxon>
        <taxon>Tessaracoccus</taxon>
    </lineage>
</organism>
<dbReference type="CDD" id="cd03230">
    <property type="entry name" value="ABC_DR_subfamily_A"/>
    <property type="match status" value="1"/>
</dbReference>
<dbReference type="Pfam" id="PF00005">
    <property type="entry name" value="ABC_tran"/>
    <property type="match status" value="1"/>
</dbReference>
<evidence type="ECO:0000256" key="4">
    <source>
        <dbReference type="ARBA" id="ARBA00022840"/>
    </source>
</evidence>
<evidence type="ECO:0000256" key="3">
    <source>
        <dbReference type="ARBA" id="ARBA00022741"/>
    </source>
</evidence>
<dbReference type="SMART" id="SM00382">
    <property type="entry name" value="AAA"/>
    <property type="match status" value="1"/>
</dbReference>
<keyword evidence="4 6" id="KW-0067">ATP-binding</keyword>
<dbReference type="GO" id="GO:0016887">
    <property type="term" value="F:ATP hydrolysis activity"/>
    <property type="evidence" value="ECO:0007669"/>
    <property type="project" value="InterPro"/>
</dbReference>
<keyword evidence="2" id="KW-0813">Transport</keyword>
<dbReference type="InterPro" id="IPR003593">
    <property type="entry name" value="AAA+_ATPase"/>
</dbReference>
<evidence type="ECO:0000256" key="2">
    <source>
        <dbReference type="ARBA" id="ARBA00022448"/>
    </source>
</evidence>
<feature type="domain" description="ABC transporter" evidence="5">
    <location>
        <begin position="5"/>
        <end position="228"/>
    </location>
</feature>
<reference evidence="6" key="2">
    <citation type="submission" date="2021-09" db="EMBL/GenBank/DDBJ databases">
        <authorList>
            <person name="Gilroy R."/>
        </authorList>
    </citation>
    <scope>NUCLEOTIDE SEQUENCE</scope>
    <source>
        <strain evidence="6">ChiGjej3B3-7470</strain>
    </source>
</reference>
<evidence type="ECO:0000259" key="5">
    <source>
        <dbReference type="PROSITE" id="PS50893"/>
    </source>
</evidence>
<gene>
    <name evidence="6" type="ORF">K8V15_04640</name>
</gene>
<accession>A0A921EN41</accession>
<dbReference type="SUPFAM" id="SSF52540">
    <property type="entry name" value="P-loop containing nucleoside triphosphate hydrolases"/>
    <property type="match status" value="1"/>
</dbReference>
<dbReference type="PANTHER" id="PTHR43335">
    <property type="entry name" value="ABC TRANSPORTER, ATP-BINDING PROTEIN"/>
    <property type="match status" value="1"/>
</dbReference>
<dbReference type="Gene3D" id="3.40.50.300">
    <property type="entry name" value="P-loop containing nucleotide triphosphate hydrolases"/>
    <property type="match status" value="1"/>
</dbReference>
<dbReference type="PROSITE" id="PS50893">
    <property type="entry name" value="ABC_TRANSPORTER_2"/>
    <property type="match status" value="1"/>
</dbReference>
<dbReference type="AlphaFoldDB" id="A0A921EN41"/>
<dbReference type="InterPro" id="IPR003439">
    <property type="entry name" value="ABC_transporter-like_ATP-bd"/>
</dbReference>
<evidence type="ECO:0000313" key="7">
    <source>
        <dbReference type="Proteomes" id="UP000712713"/>
    </source>
</evidence>
<comment type="caution">
    <text evidence="6">The sequence shown here is derived from an EMBL/GenBank/DDBJ whole genome shotgun (WGS) entry which is preliminary data.</text>
</comment>
<name>A0A921EN41_9ACTN</name>
<reference evidence="6" key="1">
    <citation type="journal article" date="2021" name="PeerJ">
        <title>Extensive microbial diversity within the chicken gut microbiome revealed by metagenomics and culture.</title>
        <authorList>
            <person name="Gilroy R."/>
            <person name="Ravi A."/>
            <person name="Getino M."/>
            <person name="Pursley I."/>
            <person name="Horton D.L."/>
            <person name="Alikhan N.F."/>
            <person name="Baker D."/>
            <person name="Gharbi K."/>
            <person name="Hall N."/>
            <person name="Watson M."/>
            <person name="Adriaenssens E.M."/>
            <person name="Foster-Nyarko E."/>
            <person name="Jarju S."/>
            <person name="Secka A."/>
            <person name="Antonio M."/>
            <person name="Oren A."/>
            <person name="Chaudhuri R.R."/>
            <person name="La Ragione R."/>
            <person name="Hildebrand F."/>
            <person name="Pallen M.J."/>
        </authorList>
    </citation>
    <scope>NUCLEOTIDE SEQUENCE</scope>
    <source>
        <strain evidence="6">ChiGjej3B3-7470</strain>
    </source>
</reference>
<dbReference type="PANTHER" id="PTHR43335:SF4">
    <property type="entry name" value="ABC TRANSPORTER, ATP-BINDING PROTEIN"/>
    <property type="match status" value="1"/>
</dbReference>
<dbReference type="GO" id="GO:0005524">
    <property type="term" value="F:ATP binding"/>
    <property type="evidence" value="ECO:0007669"/>
    <property type="project" value="UniProtKB-KW"/>
</dbReference>
<comment type="similarity">
    <text evidence="1">Belongs to the ABC transporter superfamily.</text>
</comment>
<dbReference type="InterPro" id="IPR027417">
    <property type="entry name" value="P-loop_NTPase"/>
</dbReference>
<evidence type="ECO:0000313" key="6">
    <source>
        <dbReference type="EMBL" id="HJE51254.1"/>
    </source>
</evidence>